<reference evidence="3 4" key="1">
    <citation type="submission" date="2016-12" db="EMBL/GenBank/DDBJ databases">
        <title>The draft genome sequence of Actinophytocola xinjiangensis.</title>
        <authorList>
            <person name="Wang W."/>
            <person name="Yuan L."/>
        </authorList>
    </citation>
    <scope>NUCLEOTIDE SEQUENCE [LARGE SCALE GENOMIC DNA]</scope>
    <source>
        <strain evidence="3 4">CGMCC 4.4663</strain>
    </source>
</reference>
<keyword evidence="2" id="KW-1133">Transmembrane helix</keyword>
<evidence type="ECO:0000313" key="3">
    <source>
        <dbReference type="EMBL" id="OLF06049.1"/>
    </source>
</evidence>
<feature type="compositionally biased region" description="Pro residues" evidence="1">
    <location>
        <begin position="66"/>
        <end position="75"/>
    </location>
</feature>
<organism evidence="3 4">
    <name type="scientific">Actinophytocola xinjiangensis</name>
    <dbReference type="NCBI Taxonomy" id="485602"/>
    <lineage>
        <taxon>Bacteria</taxon>
        <taxon>Bacillati</taxon>
        <taxon>Actinomycetota</taxon>
        <taxon>Actinomycetes</taxon>
        <taxon>Pseudonocardiales</taxon>
        <taxon>Pseudonocardiaceae</taxon>
    </lineage>
</organism>
<feature type="region of interest" description="Disordered" evidence="1">
    <location>
        <begin position="40"/>
        <end position="86"/>
    </location>
</feature>
<dbReference type="Proteomes" id="UP000185696">
    <property type="component" value="Unassembled WGS sequence"/>
</dbReference>
<gene>
    <name evidence="3" type="ORF">BLA60_33970</name>
</gene>
<evidence type="ECO:0000256" key="1">
    <source>
        <dbReference type="SAM" id="MobiDB-lite"/>
    </source>
</evidence>
<dbReference type="AlphaFoldDB" id="A0A7Z0WFK4"/>
<comment type="caution">
    <text evidence="3">The sequence shown here is derived from an EMBL/GenBank/DDBJ whole genome shotgun (WGS) entry which is preliminary data.</text>
</comment>
<keyword evidence="2" id="KW-0472">Membrane</keyword>
<protein>
    <submittedName>
        <fullName evidence="3">Uncharacterized protein</fullName>
    </submittedName>
</protein>
<feature type="compositionally biased region" description="Polar residues" evidence="1">
    <location>
        <begin position="40"/>
        <end position="57"/>
    </location>
</feature>
<keyword evidence="4" id="KW-1185">Reference proteome</keyword>
<accession>A0A7Z0WFK4</accession>
<evidence type="ECO:0000313" key="4">
    <source>
        <dbReference type="Proteomes" id="UP000185696"/>
    </source>
</evidence>
<evidence type="ECO:0000256" key="2">
    <source>
        <dbReference type="SAM" id="Phobius"/>
    </source>
</evidence>
<feature type="transmembrane region" description="Helical" evidence="2">
    <location>
        <begin position="16"/>
        <end position="37"/>
    </location>
</feature>
<proteinExistence type="predicted"/>
<dbReference type="EMBL" id="MSIF01000024">
    <property type="protein sequence ID" value="OLF06049.1"/>
    <property type="molecule type" value="Genomic_DNA"/>
</dbReference>
<keyword evidence="2" id="KW-0812">Transmembrane</keyword>
<sequence length="194" mass="20674">MREKDNHSDHHQGNRWLIFWTAVGALAASGALIYTSVSSASRNEPVSTPSAPITSQNDATTTASSEPPPDTPPVADPANNGWEPGPMELLLTGHPIALSDDLNDPPDIGYDFSTQSISAHNDAFILDGIEPDPDNPPSAAVCRYAAEHGERYSGLPGWNLRGYLCMVTSRGNLVLVLPEGSTNGITFRVWAAPV</sequence>
<dbReference type="RefSeq" id="WP_075137140.1">
    <property type="nucleotide sequence ID" value="NZ_MSIF01000024.1"/>
</dbReference>
<name>A0A7Z0WFK4_9PSEU</name>